<evidence type="ECO:0000313" key="1">
    <source>
        <dbReference type="EMBL" id="KAH7329715.1"/>
    </source>
</evidence>
<reference evidence="1" key="1">
    <citation type="journal article" date="2021" name="Nat. Commun.">
        <title>Genetic determinants of endophytism in the Arabidopsis root mycobiome.</title>
        <authorList>
            <person name="Mesny F."/>
            <person name="Miyauchi S."/>
            <person name="Thiergart T."/>
            <person name="Pickel B."/>
            <person name="Atanasova L."/>
            <person name="Karlsson M."/>
            <person name="Huettel B."/>
            <person name="Barry K.W."/>
            <person name="Haridas S."/>
            <person name="Chen C."/>
            <person name="Bauer D."/>
            <person name="Andreopoulos W."/>
            <person name="Pangilinan J."/>
            <person name="LaButti K."/>
            <person name="Riley R."/>
            <person name="Lipzen A."/>
            <person name="Clum A."/>
            <person name="Drula E."/>
            <person name="Henrissat B."/>
            <person name="Kohler A."/>
            <person name="Grigoriev I.V."/>
            <person name="Martin F.M."/>
            <person name="Hacquard S."/>
        </authorList>
    </citation>
    <scope>NUCLEOTIDE SEQUENCE</scope>
    <source>
        <strain evidence="1">MPI-CAGE-CH-0235</strain>
    </source>
</reference>
<comment type="caution">
    <text evidence="1">The sequence shown here is derived from an EMBL/GenBank/DDBJ whole genome shotgun (WGS) entry which is preliminary data.</text>
</comment>
<dbReference type="Gene3D" id="3.90.176.10">
    <property type="entry name" value="Toxin ADP-ribosyltransferase, Chain A, domain 1"/>
    <property type="match status" value="1"/>
</dbReference>
<accession>A0A8K0WXY4</accession>
<gene>
    <name evidence="1" type="ORF">B0I35DRAFT_48667</name>
</gene>
<dbReference type="EMBL" id="JAGPNK010000001">
    <property type="protein sequence ID" value="KAH7329715.1"/>
    <property type="molecule type" value="Genomic_DNA"/>
</dbReference>
<organism evidence="1 2">
    <name type="scientific">Stachybotrys elegans</name>
    <dbReference type="NCBI Taxonomy" id="80388"/>
    <lineage>
        <taxon>Eukaryota</taxon>
        <taxon>Fungi</taxon>
        <taxon>Dikarya</taxon>
        <taxon>Ascomycota</taxon>
        <taxon>Pezizomycotina</taxon>
        <taxon>Sordariomycetes</taxon>
        <taxon>Hypocreomycetidae</taxon>
        <taxon>Hypocreales</taxon>
        <taxon>Stachybotryaceae</taxon>
        <taxon>Stachybotrys</taxon>
    </lineage>
</organism>
<dbReference type="OrthoDB" id="5364250at2759"/>
<proteinExistence type="predicted"/>
<protein>
    <submittedName>
        <fullName evidence="1">Uncharacterized protein</fullName>
    </submittedName>
</protein>
<sequence>MEIPHLTSNGMAANDKILTSQSDDEVRSDTDPLPVLLHLRIDCNGQFTLTYYMSALHAPSVSGKLKPLPRISDADVALIDNMIQEKCIPYPTVPETPGKTSAEIEALGWRLFPFTPYSFHLAMCLYDWTTASFTRMVFFKIFQYTGISEEPFPVDIDSIAMQIWNSNWGSYNPKNPDYMNSFMMEPADSLADVNAQLSRTATKLHSFSDAENRLLSAAMQALPPTSVFQHPQLFSGQMDIYQLGLDHFGIEFLECPLNEGPVGRELATAFADALRSYISAGKTIITKMAWSFTDDAKDAMHYSNGILLVANTAKDSLIWKQASYVTPLSDDPKKTEYVFAPGTQFEVHSIEYATVLDKKIVVITLVEPSDGSSTTSAEVQQVLPGVHSTYKVLELIQSNRSTRGIPHTEYKTGGRRCACFNRV</sequence>
<dbReference type="Proteomes" id="UP000813444">
    <property type="component" value="Unassembled WGS sequence"/>
</dbReference>
<evidence type="ECO:0000313" key="2">
    <source>
        <dbReference type="Proteomes" id="UP000813444"/>
    </source>
</evidence>
<keyword evidence="2" id="KW-1185">Reference proteome</keyword>
<dbReference type="AlphaFoldDB" id="A0A8K0WXY4"/>
<name>A0A8K0WXY4_9HYPO</name>